<feature type="transmembrane region" description="Helical" evidence="7">
    <location>
        <begin position="396"/>
        <end position="416"/>
    </location>
</feature>
<evidence type="ECO:0000313" key="10">
    <source>
        <dbReference type="Proteomes" id="UP001596312"/>
    </source>
</evidence>
<protein>
    <submittedName>
        <fullName evidence="9">Amino acid permease</fullName>
    </submittedName>
</protein>
<dbReference type="EMBL" id="JBHSXQ010000006">
    <property type="protein sequence ID" value="MFC6906943.1"/>
    <property type="molecule type" value="Genomic_DNA"/>
</dbReference>
<feature type="region of interest" description="Disordered" evidence="6">
    <location>
        <begin position="756"/>
        <end position="791"/>
    </location>
</feature>
<feature type="transmembrane region" description="Helical" evidence="7">
    <location>
        <begin position="232"/>
        <end position="255"/>
    </location>
</feature>
<feature type="domain" description="UspA" evidence="8">
    <location>
        <begin position="482"/>
        <end position="615"/>
    </location>
</feature>
<dbReference type="CDD" id="cd00293">
    <property type="entry name" value="USP-like"/>
    <property type="match status" value="2"/>
</dbReference>
<dbReference type="Pfam" id="PF00582">
    <property type="entry name" value="Usp"/>
    <property type="match status" value="2"/>
</dbReference>
<dbReference type="Proteomes" id="UP001596312">
    <property type="component" value="Unassembled WGS sequence"/>
</dbReference>
<feature type="transmembrane region" description="Helical" evidence="7">
    <location>
        <begin position="422"/>
        <end position="441"/>
    </location>
</feature>
<accession>A0ABD5V6L2</accession>
<feature type="compositionally biased region" description="Acidic residues" evidence="6">
    <location>
        <begin position="771"/>
        <end position="783"/>
    </location>
</feature>
<dbReference type="InterPro" id="IPR050367">
    <property type="entry name" value="APC_superfamily"/>
</dbReference>
<feature type="transmembrane region" description="Helical" evidence="7">
    <location>
        <begin position="362"/>
        <end position="384"/>
    </location>
</feature>
<evidence type="ECO:0000313" key="9">
    <source>
        <dbReference type="EMBL" id="MFC6906943.1"/>
    </source>
</evidence>
<dbReference type="PANTHER" id="PTHR42770:SF11">
    <property type="entry name" value="INNER MEMBRANE TRANSPORT PROTEIN YBAT"/>
    <property type="match status" value="1"/>
</dbReference>
<name>A0ABD5V6L2_9EURY</name>
<feature type="transmembrane region" description="Helical" evidence="7">
    <location>
        <begin position="128"/>
        <end position="150"/>
    </location>
</feature>
<evidence type="ECO:0000256" key="1">
    <source>
        <dbReference type="ARBA" id="ARBA00004651"/>
    </source>
</evidence>
<dbReference type="Pfam" id="PF13520">
    <property type="entry name" value="AA_permease_2"/>
    <property type="match status" value="1"/>
</dbReference>
<dbReference type="InterPro" id="IPR002293">
    <property type="entry name" value="AA/rel_permease1"/>
</dbReference>
<organism evidence="9 10">
    <name type="scientific">Halalkalicoccus tibetensis</name>
    <dbReference type="NCBI Taxonomy" id="175632"/>
    <lineage>
        <taxon>Archaea</taxon>
        <taxon>Methanobacteriati</taxon>
        <taxon>Methanobacteriota</taxon>
        <taxon>Stenosarchaea group</taxon>
        <taxon>Halobacteria</taxon>
        <taxon>Halobacteriales</taxon>
        <taxon>Halococcaceae</taxon>
        <taxon>Halalkalicoccus</taxon>
    </lineage>
</organism>
<sequence length="791" mass="83662">MSSDEELAKDLGPLAALTIGIGTMVGAGIFVLPGTAVARAGPLATVTFVLGGIIALFTALSASELGTAMPKSGGAYFYINRALGPLFGSISGWANWLGLAFASAFYMYGFGEYVNTLIGVPGITLGPIVLEAAQLIGLAGALLFIGINYFGAKETGGIQIVIVLLLLGILAVFTVVGLLNANLNSLQPIAPAGTTSEVLPVTAIVFVSYLGFVQITSVAEEIKDPGKNLPRAVIGSVVIVTVIYALFLVVLLAAVPTDLVADNDTAVVDAAQLLFSQYSLFGIDMGILGWALLLFGGLLATASSANASILSSSRINFAMGREKIVTPSLNEIHPKFGTPYKSIAITGGLILLFLFVGNLELLATAGSVLHLLVYGLLNLALIVMREAEPSGYNPDFKVPLYPIVPLVGAVTSFALIAYIEPLVIGLSLLLVIFAALWYFVYARSRVENPGVLADWVLDRSEELPESAVSVTTSVQPEGDDYRVMVPLANPATEKHLITLASAIANQHNGTVVAVNIANVPDQTSLAAARERGAHTAAHNLLDQAQKDAETFGIDIETHVVLSHRTFEEIFDAARTYGADMCVMGWGEDSHGSPGRAESAIDELAHTLPCDFLVFRDRGFETSRILVPTAGGPDSDLSAAIARTLQIEFDAAVTLLHVTDDEEAGRMFLQEWAAKHELLDTELRIETGDVETSIERAATDATLLIIGATEKGLLSRLVRGSLVLQVLDDVDCSVLLAEKKHQRSLFGRFFGTDTQVDAPSKTGVTTEPSTPDTDDIENMGDENASDSTTSTV</sequence>
<dbReference type="PANTHER" id="PTHR42770">
    <property type="entry name" value="AMINO ACID TRANSPORTER-RELATED"/>
    <property type="match status" value="1"/>
</dbReference>
<reference evidence="9 10" key="1">
    <citation type="journal article" date="2019" name="Int. J. Syst. Evol. Microbiol.">
        <title>The Global Catalogue of Microorganisms (GCM) 10K type strain sequencing project: providing services to taxonomists for standard genome sequencing and annotation.</title>
        <authorList>
            <consortium name="The Broad Institute Genomics Platform"/>
            <consortium name="The Broad Institute Genome Sequencing Center for Infectious Disease"/>
            <person name="Wu L."/>
            <person name="Ma J."/>
        </authorList>
    </citation>
    <scope>NUCLEOTIDE SEQUENCE [LARGE SCALE GENOMIC DNA]</scope>
    <source>
        <strain evidence="9 10">CGMCC 1.3240</strain>
    </source>
</reference>
<gene>
    <name evidence="9" type="ORF">ACFQGH_17260</name>
</gene>
<evidence type="ECO:0000256" key="4">
    <source>
        <dbReference type="ARBA" id="ARBA00022989"/>
    </source>
</evidence>
<feature type="compositionally biased region" description="Polar residues" evidence="6">
    <location>
        <begin position="756"/>
        <end position="770"/>
    </location>
</feature>
<keyword evidence="2" id="KW-1003">Cell membrane</keyword>
<feature type="transmembrane region" description="Helical" evidence="7">
    <location>
        <begin position="43"/>
        <end position="62"/>
    </location>
</feature>
<dbReference type="Gene3D" id="1.20.1740.10">
    <property type="entry name" value="Amino acid/polyamine transporter I"/>
    <property type="match status" value="1"/>
</dbReference>
<feature type="transmembrane region" description="Helical" evidence="7">
    <location>
        <begin position="338"/>
        <end position="356"/>
    </location>
</feature>
<dbReference type="GO" id="GO:0005886">
    <property type="term" value="C:plasma membrane"/>
    <property type="evidence" value="ECO:0007669"/>
    <property type="project" value="UniProtKB-SubCell"/>
</dbReference>
<comment type="subcellular location">
    <subcellularLocation>
        <location evidence="1">Cell membrane</location>
        <topology evidence="1">Multi-pass membrane protein</topology>
    </subcellularLocation>
</comment>
<keyword evidence="3 7" id="KW-0812">Transmembrane</keyword>
<feature type="transmembrane region" description="Helical" evidence="7">
    <location>
        <begin position="83"/>
        <end position="108"/>
    </location>
</feature>
<keyword evidence="10" id="KW-1185">Reference proteome</keyword>
<keyword evidence="4 7" id="KW-1133">Transmembrane helix</keyword>
<feature type="transmembrane region" description="Helical" evidence="7">
    <location>
        <begin position="287"/>
        <end position="311"/>
    </location>
</feature>
<dbReference type="Gene3D" id="3.40.50.12370">
    <property type="match status" value="1"/>
</dbReference>
<comment type="caution">
    <text evidence="9">The sequence shown here is derived from an EMBL/GenBank/DDBJ whole genome shotgun (WGS) entry which is preliminary data.</text>
</comment>
<evidence type="ECO:0000256" key="3">
    <source>
        <dbReference type="ARBA" id="ARBA00022692"/>
    </source>
</evidence>
<evidence type="ECO:0000256" key="6">
    <source>
        <dbReference type="SAM" id="MobiDB-lite"/>
    </source>
</evidence>
<feature type="transmembrane region" description="Helical" evidence="7">
    <location>
        <begin position="157"/>
        <end position="179"/>
    </location>
</feature>
<keyword evidence="5 7" id="KW-0472">Membrane</keyword>
<feature type="transmembrane region" description="Helical" evidence="7">
    <location>
        <begin position="199"/>
        <end position="220"/>
    </location>
</feature>
<dbReference type="RefSeq" id="WP_340605522.1">
    <property type="nucleotide sequence ID" value="NZ_JBBMXV010000006.1"/>
</dbReference>
<evidence type="ECO:0000256" key="5">
    <source>
        <dbReference type="ARBA" id="ARBA00023136"/>
    </source>
</evidence>
<evidence type="ECO:0000256" key="2">
    <source>
        <dbReference type="ARBA" id="ARBA00022475"/>
    </source>
</evidence>
<feature type="transmembrane region" description="Helical" evidence="7">
    <location>
        <begin position="12"/>
        <end position="31"/>
    </location>
</feature>
<proteinExistence type="predicted"/>
<evidence type="ECO:0000259" key="8">
    <source>
        <dbReference type="Pfam" id="PF00582"/>
    </source>
</evidence>
<evidence type="ECO:0000256" key="7">
    <source>
        <dbReference type="SAM" id="Phobius"/>
    </source>
</evidence>
<dbReference type="AlphaFoldDB" id="A0ABD5V6L2"/>
<dbReference type="SUPFAM" id="SSF52402">
    <property type="entry name" value="Adenine nucleotide alpha hydrolases-like"/>
    <property type="match status" value="2"/>
</dbReference>
<dbReference type="InterPro" id="IPR006016">
    <property type="entry name" value="UspA"/>
</dbReference>
<feature type="domain" description="UspA" evidence="8">
    <location>
        <begin position="674"/>
        <end position="735"/>
    </location>
</feature>